<dbReference type="PROSITE" id="PS50937">
    <property type="entry name" value="HTH_MERR_2"/>
    <property type="match status" value="1"/>
</dbReference>
<dbReference type="CDD" id="cd01106">
    <property type="entry name" value="HTH_TipAL-Mta"/>
    <property type="match status" value="1"/>
</dbReference>
<evidence type="ECO:0000313" key="5">
    <source>
        <dbReference type="Proteomes" id="UP000275749"/>
    </source>
</evidence>
<feature type="domain" description="HTH merR-type" evidence="3">
    <location>
        <begin position="13"/>
        <end position="82"/>
    </location>
</feature>
<dbReference type="SUPFAM" id="SSF89082">
    <property type="entry name" value="Antibiotic binding domain of TipA-like multidrug resistance regulators"/>
    <property type="match status" value="1"/>
</dbReference>
<sequence>MTDQNVGMDLGEGITVGIAAARVGVTVRTLHHWDRIGLAGPSGRSSGGYRLYLAGDVERLRRVVAYRGAGLSLEEIGDVLDVGSSEVGAVLRKRRAELAAEMDDLRRLDERLARLTDAHERGVLLSGEEQRAAFGDRWRPDWVDQAKERWGDSAQWAQFAEGSAGRTAEQWRAQADAMRQWECDAAEALGRGVEPDADEAFALADRHQSVFGAWFPITRSMQVCLGRLFESDEGFAAHYDQVYPGLAGLIREVFDAAALAEGIDPGCPVWS</sequence>
<dbReference type="PANTHER" id="PTHR30204:SF93">
    <property type="entry name" value="HTH MERR-TYPE DOMAIN-CONTAINING PROTEIN"/>
    <property type="match status" value="1"/>
</dbReference>
<dbReference type="Proteomes" id="UP000275749">
    <property type="component" value="Unassembled WGS sequence"/>
</dbReference>
<evidence type="ECO:0000313" key="4">
    <source>
        <dbReference type="EMBL" id="ROR54357.1"/>
    </source>
</evidence>
<dbReference type="InterPro" id="IPR000551">
    <property type="entry name" value="MerR-type_HTH_dom"/>
</dbReference>
<organism evidence="4 5">
    <name type="scientific">Luteococcus japonicus</name>
    <dbReference type="NCBI Taxonomy" id="33984"/>
    <lineage>
        <taxon>Bacteria</taxon>
        <taxon>Bacillati</taxon>
        <taxon>Actinomycetota</taxon>
        <taxon>Actinomycetes</taxon>
        <taxon>Propionibacteriales</taxon>
        <taxon>Propionibacteriaceae</taxon>
        <taxon>Luteococcus</taxon>
    </lineage>
</organism>
<evidence type="ECO:0000256" key="2">
    <source>
        <dbReference type="SAM" id="Coils"/>
    </source>
</evidence>
<gene>
    <name evidence="4" type="ORF">EDD41_1559</name>
</gene>
<accession>A0A3N1ZV71</accession>
<dbReference type="InterPro" id="IPR047057">
    <property type="entry name" value="MerR_fam"/>
</dbReference>
<dbReference type="Gene3D" id="1.10.1660.10">
    <property type="match status" value="1"/>
</dbReference>
<feature type="coiled-coil region" evidence="2">
    <location>
        <begin position="91"/>
        <end position="118"/>
    </location>
</feature>
<dbReference type="InterPro" id="IPR012925">
    <property type="entry name" value="TipAS_dom"/>
</dbReference>
<dbReference type="AlphaFoldDB" id="A0A3N1ZV71"/>
<reference evidence="4 5" key="1">
    <citation type="submission" date="2018-11" db="EMBL/GenBank/DDBJ databases">
        <title>Sequencing the genomes of 1000 actinobacteria strains.</title>
        <authorList>
            <person name="Klenk H.-P."/>
        </authorList>
    </citation>
    <scope>NUCLEOTIDE SEQUENCE [LARGE SCALE GENOMIC DNA]</scope>
    <source>
        <strain evidence="4 5">DSM 10546</strain>
    </source>
</reference>
<dbReference type="PANTHER" id="PTHR30204">
    <property type="entry name" value="REDOX-CYCLING DRUG-SENSING TRANSCRIPTIONAL ACTIVATOR SOXR"/>
    <property type="match status" value="1"/>
</dbReference>
<dbReference type="GO" id="GO:0003700">
    <property type="term" value="F:DNA-binding transcription factor activity"/>
    <property type="evidence" value="ECO:0007669"/>
    <property type="project" value="InterPro"/>
</dbReference>
<proteinExistence type="predicted"/>
<protein>
    <submittedName>
        <fullName evidence="4">DNA-binding transcriptional MerR regulator</fullName>
    </submittedName>
</protein>
<dbReference type="Gene3D" id="1.10.490.50">
    <property type="entry name" value="Antibiotic binding domain of TipA-like multidrug resistance regulators"/>
    <property type="match status" value="1"/>
</dbReference>
<keyword evidence="2" id="KW-0175">Coiled coil</keyword>
<dbReference type="SUPFAM" id="SSF46955">
    <property type="entry name" value="Putative DNA-binding domain"/>
    <property type="match status" value="1"/>
</dbReference>
<dbReference type="Pfam" id="PF13411">
    <property type="entry name" value="MerR_1"/>
    <property type="match status" value="1"/>
</dbReference>
<dbReference type="InterPro" id="IPR036244">
    <property type="entry name" value="TipA-like_antibiotic-bd"/>
</dbReference>
<name>A0A3N1ZV71_9ACTN</name>
<dbReference type="SMART" id="SM00422">
    <property type="entry name" value="HTH_MERR"/>
    <property type="match status" value="1"/>
</dbReference>
<dbReference type="Pfam" id="PF07739">
    <property type="entry name" value="TipAS"/>
    <property type="match status" value="1"/>
</dbReference>
<keyword evidence="1 4" id="KW-0238">DNA-binding</keyword>
<dbReference type="EMBL" id="RKHG01000001">
    <property type="protein sequence ID" value="ROR54357.1"/>
    <property type="molecule type" value="Genomic_DNA"/>
</dbReference>
<dbReference type="GO" id="GO:0003677">
    <property type="term" value="F:DNA binding"/>
    <property type="evidence" value="ECO:0007669"/>
    <property type="project" value="UniProtKB-KW"/>
</dbReference>
<comment type="caution">
    <text evidence="4">The sequence shown here is derived from an EMBL/GenBank/DDBJ whole genome shotgun (WGS) entry which is preliminary data.</text>
</comment>
<dbReference type="InterPro" id="IPR009061">
    <property type="entry name" value="DNA-bd_dom_put_sf"/>
</dbReference>
<evidence type="ECO:0000256" key="1">
    <source>
        <dbReference type="ARBA" id="ARBA00023125"/>
    </source>
</evidence>
<evidence type="ECO:0000259" key="3">
    <source>
        <dbReference type="PROSITE" id="PS50937"/>
    </source>
</evidence>